<dbReference type="OrthoDB" id="1730127at2759"/>
<dbReference type="EMBL" id="JADCNL010000013">
    <property type="protein sequence ID" value="KAG0455120.1"/>
    <property type="molecule type" value="Genomic_DNA"/>
</dbReference>
<dbReference type="EMBL" id="JADCNM010000013">
    <property type="protein sequence ID" value="KAG0456346.1"/>
    <property type="molecule type" value="Genomic_DNA"/>
</dbReference>
<keyword evidence="6" id="KW-1185">Reference proteome</keyword>
<sequence>MSYRAFRFDSGKLDRVRAWPPRTPPSPAAPRSEALWGFVWRAHTAALGLLPEQQTKLLFAVDGRARFKPPLPTGYFGNGIVLTNSRAWGN</sequence>
<evidence type="ECO:0000256" key="1">
    <source>
        <dbReference type="ARBA" id="ARBA00009861"/>
    </source>
</evidence>
<reference evidence="6 7" key="1">
    <citation type="journal article" date="2020" name="Nat. Food">
        <title>A phased Vanilla planifolia genome enables genetic improvement of flavour and production.</title>
        <authorList>
            <person name="Hasing T."/>
            <person name="Tang H."/>
            <person name="Brym M."/>
            <person name="Khazi F."/>
            <person name="Huang T."/>
            <person name="Chambers A.H."/>
        </authorList>
    </citation>
    <scope>NUCLEOTIDE SEQUENCE [LARGE SCALE GENOMIC DNA]</scope>
    <source>
        <tissue evidence="5">Leaf</tissue>
    </source>
</reference>
<evidence type="ECO:0000313" key="5">
    <source>
        <dbReference type="EMBL" id="KAG0456346.1"/>
    </source>
</evidence>
<dbReference type="InterPro" id="IPR050317">
    <property type="entry name" value="Plant_Fungal_Acyltransferase"/>
</dbReference>
<dbReference type="Pfam" id="PF02458">
    <property type="entry name" value="Transferase"/>
    <property type="match status" value="1"/>
</dbReference>
<name>A0A835PQ62_VANPL</name>
<evidence type="ECO:0000256" key="3">
    <source>
        <dbReference type="ARBA" id="ARBA00023315"/>
    </source>
</evidence>
<dbReference type="PANTHER" id="PTHR31642:SF310">
    <property type="entry name" value="FATTY ALCOHOL:CAFFEOYL-COA ACYLTRANSFERASE"/>
    <property type="match status" value="1"/>
</dbReference>
<gene>
    <name evidence="5" type="ORF">HPP92_024134</name>
    <name evidence="4" type="ORF">HPP92_024412</name>
</gene>
<protein>
    <submittedName>
        <fullName evidence="5">Uncharacterized protein</fullName>
    </submittedName>
</protein>
<dbReference type="Gene3D" id="3.30.559.10">
    <property type="entry name" value="Chloramphenicol acetyltransferase-like domain"/>
    <property type="match status" value="1"/>
</dbReference>
<dbReference type="InterPro" id="IPR023213">
    <property type="entry name" value="CAT-like_dom_sf"/>
</dbReference>
<keyword evidence="3" id="KW-0012">Acyltransferase</keyword>
<organism evidence="5 7">
    <name type="scientific">Vanilla planifolia</name>
    <name type="common">Vanilla</name>
    <dbReference type="NCBI Taxonomy" id="51239"/>
    <lineage>
        <taxon>Eukaryota</taxon>
        <taxon>Viridiplantae</taxon>
        <taxon>Streptophyta</taxon>
        <taxon>Embryophyta</taxon>
        <taxon>Tracheophyta</taxon>
        <taxon>Spermatophyta</taxon>
        <taxon>Magnoliopsida</taxon>
        <taxon>Liliopsida</taxon>
        <taxon>Asparagales</taxon>
        <taxon>Orchidaceae</taxon>
        <taxon>Vanilloideae</taxon>
        <taxon>Vanilleae</taxon>
        <taxon>Vanilla</taxon>
    </lineage>
</organism>
<proteinExistence type="inferred from homology"/>
<dbReference type="Proteomes" id="UP000639772">
    <property type="component" value="Chromosome 13"/>
</dbReference>
<dbReference type="AlphaFoldDB" id="A0A835PQ62"/>
<dbReference type="Proteomes" id="UP000636800">
    <property type="component" value="Chromosome 13"/>
</dbReference>
<accession>A0A835PQ62</accession>
<evidence type="ECO:0000256" key="2">
    <source>
        <dbReference type="ARBA" id="ARBA00022679"/>
    </source>
</evidence>
<evidence type="ECO:0000313" key="4">
    <source>
        <dbReference type="EMBL" id="KAG0455120.1"/>
    </source>
</evidence>
<evidence type="ECO:0000313" key="7">
    <source>
        <dbReference type="Proteomes" id="UP000639772"/>
    </source>
</evidence>
<keyword evidence="2" id="KW-0808">Transferase</keyword>
<comment type="caution">
    <text evidence="5">The sequence shown here is derived from an EMBL/GenBank/DDBJ whole genome shotgun (WGS) entry which is preliminary data.</text>
</comment>
<comment type="similarity">
    <text evidence="1">Belongs to the plant acyltransferase family.</text>
</comment>
<evidence type="ECO:0000313" key="6">
    <source>
        <dbReference type="Proteomes" id="UP000636800"/>
    </source>
</evidence>
<dbReference type="GO" id="GO:0016747">
    <property type="term" value="F:acyltransferase activity, transferring groups other than amino-acyl groups"/>
    <property type="evidence" value="ECO:0007669"/>
    <property type="project" value="TreeGrafter"/>
</dbReference>
<dbReference type="PANTHER" id="PTHR31642">
    <property type="entry name" value="TRICHOTHECENE 3-O-ACETYLTRANSFERASE"/>
    <property type="match status" value="1"/>
</dbReference>